<evidence type="ECO:0000313" key="2">
    <source>
        <dbReference type="Proteomes" id="UP000805841"/>
    </source>
</evidence>
<sequence>MQHELVLNGVGGRTVAELRQNMSYAEMLAWAAYREKHGSFNSMQRQEQMGAIIALQVNRLRGGDAALI</sequence>
<protein>
    <recommendedName>
        <fullName evidence="3">Phage tail protein</fullName>
    </recommendedName>
</protein>
<feature type="non-terminal residue" evidence="1">
    <location>
        <position position="68"/>
    </location>
</feature>
<evidence type="ECO:0000313" key="1">
    <source>
        <dbReference type="EMBL" id="MBD1602591.1"/>
    </source>
</evidence>
<proteinExistence type="predicted"/>
<gene>
    <name evidence="1" type="ORF">HAQ05_28410</name>
</gene>
<organism evidence="1 2">
    <name type="scientific">Pseudomonas typographi</name>
    <dbReference type="NCBI Taxonomy" id="2715964"/>
    <lineage>
        <taxon>Bacteria</taxon>
        <taxon>Pseudomonadati</taxon>
        <taxon>Pseudomonadota</taxon>
        <taxon>Gammaproteobacteria</taxon>
        <taxon>Pseudomonadales</taxon>
        <taxon>Pseudomonadaceae</taxon>
        <taxon>Pseudomonas</taxon>
    </lineage>
</organism>
<accession>A0ABR7ZAK4</accession>
<dbReference type="Proteomes" id="UP000805841">
    <property type="component" value="Unassembled WGS sequence"/>
</dbReference>
<name>A0ABR7ZAK4_9PSED</name>
<keyword evidence="2" id="KW-1185">Reference proteome</keyword>
<comment type="caution">
    <text evidence="1">The sequence shown here is derived from an EMBL/GenBank/DDBJ whole genome shotgun (WGS) entry which is preliminary data.</text>
</comment>
<evidence type="ECO:0008006" key="3">
    <source>
        <dbReference type="Google" id="ProtNLM"/>
    </source>
</evidence>
<dbReference type="EMBL" id="JAAOCA010000193">
    <property type="protein sequence ID" value="MBD1602591.1"/>
    <property type="molecule type" value="Genomic_DNA"/>
</dbReference>
<reference evidence="1 2" key="1">
    <citation type="journal article" date="2020" name="Insects">
        <title>Bacteria Belonging to Pseudomonas typographi sp. nov. from the Bark Beetle Ips typographus Have Genomic Potential to Aid in the Host Ecology.</title>
        <authorList>
            <person name="Peral-Aranega E."/>
            <person name="Saati-Santamaria Z."/>
            <person name="Kolarik M."/>
            <person name="Rivas R."/>
            <person name="Garcia-Fraile P."/>
        </authorList>
    </citation>
    <scope>NUCLEOTIDE SEQUENCE [LARGE SCALE GENOMIC DNA]</scope>
    <source>
        <strain evidence="1 2">CA3A</strain>
    </source>
</reference>
<dbReference type="RefSeq" id="WP_190427781.1">
    <property type="nucleotide sequence ID" value="NZ_JAAOCA010000193.1"/>
</dbReference>